<dbReference type="Pfam" id="PF18941">
    <property type="entry name" value="DUF5688"/>
    <property type="match status" value="1"/>
</dbReference>
<accession>A0AAW4WJS2</accession>
<dbReference type="Proteomes" id="UP001198893">
    <property type="component" value="Unassembled WGS sequence"/>
</dbReference>
<dbReference type="InterPro" id="IPR043743">
    <property type="entry name" value="DUF5688"/>
</dbReference>
<protein>
    <submittedName>
        <fullName evidence="1">DUF5688 family protein</fullName>
    </submittedName>
</protein>
<dbReference type="RefSeq" id="WP_119623207.1">
    <property type="nucleotide sequence ID" value="NZ_JAJEQW010000008.1"/>
</dbReference>
<comment type="caution">
    <text evidence="1">The sequence shown here is derived from an EMBL/GenBank/DDBJ whole genome shotgun (WGS) entry which is preliminary data.</text>
</comment>
<sequence length="394" mass="45589">MNYEGFKQYVADHIKEFLPQDYSVHEISITKQRKNNDVVWDALSIKGDSNIVPVIYLEPYYQAYTDGARMDDILQKIADMYMKSMEQVSEFPIESFQYDSVKNSIFVVVQNAGMNQELLEKVPHELREDLALLYRVNMELPNGEKGSVLIHNNHLEMWGIDEKTLKEVAWDNMHNYFPPEFASLGKVLRSLGYNEIPEGAELIEMYVLTNKDKHYGAAYMFDKEVMSRIAEEMGGDIVVLPSSIHESILLKKEKDTDFDTLREMVKEVNRAQLLPTEILSDEVYQYSRDTQTLSRVVAVSQEEIPMPDKVSMEEMHDYGYTWDGMLPLTKERALELLDTELVLHKLYNDGAEATLDSRNEILSHDGLFGVERDSWMEYLNAQSQIETNGMIQEM</sequence>
<reference evidence="1" key="1">
    <citation type="submission" date="2021-10" db="EMBL/GenBank/DDBJ databases">
        <title>Anaerobic single-cell dispensing facilitates the cultivation of human gut bacteria.</title>
        <authorList>
            <person name="Afrizal A."/>
        </authorList>
    </citation>
    <scope>NUCLEOTIDE SEQUENCE</scope>
    <source>
        <strain evidence="1">CLA-AA-H204</strain>
    </source>
</reference>
<name>A0AAW4WJS2_9FIRM</name>
<organism evidence="1 2">
    <name type="scientific">Roseburia amylophila</name>
    <dbReference type="NCBI Taxonomy" id="2981794"/>
    <lineage>
        <taxon>Bacteria</taxon>
        <taxon>Bacillati</taxon>
        <taxon>Bacillota</taxon>
        <taxon>Clostridia</taxon>
        <taxon>Lachnospirales</taxon>
        <taxon>Lachnospiraceae</taxon>
        <taxon>Roseburia</taxon>
    </lineage>
</organism>
<gene>
    <name evidence="1" type="ORF">LKD47_08770</name>
</gene>
<dbReference type="AlphaFoldDB" id="A0AAW4WJS2"/>
<evidence type="ECO:0000313" key="2">
    <source>
        <dbReference type="Proteomes" id="UP001198893"/>
    </source>
</evidence>
<proteinExistence type="predicted"/>
<dbReference type="EMBL" id="JAJEQW010000008">
    <property type="protein sequence ID" value="MCC2242385.1"/>
    <property type="molecule type" value="Genomic_DNA"/>
</dbReference>
<evidence type="ECO:0000313" key="1">
    <source>
        <dbReference type="EMBL" id="MCC2242385.1"/>
    </source>
</evidence>